<dbReference type="Proteomes" id="UP001501729">
    <property type="component" value="Unassembled WGS sequence"/>
</dbReference>
<dbReference type="AlphaFoldDB" id="A0AAV3UJE2"/>
<comment type="caution">
    <text evidence="3">The sequence shown here is derived from an EMBL/GenBank/DDBJ whole genome shotgun (WGS) entry which is preliminary data.</text>
</comment>
<feature type="domain" description="Peptidoglycan beta-N-acetylmuramidase NamZ N-terminal" evidence="1">
    <location>
        <begin position="23"/>
        <end position="224"/>
    </location>
</feature>
<evidence type="ECO:0000259" key="1">
    <source>
        <dbReference type="Pfam" id="PF07075"/>
    </source>
</evidence>
<dbReference type="Pfam" id="PF20732">
    <property type="entry name" value="NamZ_C"/>
    <property type="match status" value="1"/>
</dbReference>
<sequence length="389" mass="44375">MVRLGVESFVRDYGDSLDTERLGLISNPSGVTRDLTPTVDLLYRSDNWNLRRLFAPEHGIRGNVRENGSGVDETIDDRTGLPVRSVRGENGTQFARAIEDLDVVIYDMQDVGCRFYTLVSTLVYALKGVEEADKRLLVLDRPNPIAPLEPAGNLHAPLGGSTLEEYVLPVVHGLTVGELAWYFKEEFDIRANVEVVEVEEWERETWYDETGHPWVPPSPNMPTLETATLYPGTCFFEGTTLSEGRGTAKPFELVGAPWVDAQEWADQLNDFDLPGVGFRPAYFTPMFSKHERRDIEGVQLHILDRDRIDPVHVGFVMLISAFTTYPESDWLQYDSEHFIDRLVGGSHLRKMVDEANAEADPMEMATRLREYWHKDIDRFTDLRQRYALY</sequence>
<accession>A0AAV3UJE2</accession>
<dbReference type="Gene3D" id="3.40.50.12170">
    <property type="entry name" value="Uncharacterised protein PF07075, DUF1343"/>
    <property type="match status" value="1"/>
</dbReference>
<evidence type="ECO:0000259" key="2">
    <source>
        <dbReference type="Pfam" id="PF20732"/>
    </source>
</evidence>
<dbReference type="EMBL" id="BAABKX010000013">
    <property type="protein sequence ID" value="GAA5053381.1"/>
    <property type="molecule type" value="Genomic_DNA"/>
</dbReference>
<dbReference type="GO" id="GO:0033922">
    <property type="term" value="F:peptidoglycan beta-N-acetylmuramidase activity"/>
    <property type="evidence" value="ECO:0007669"/>
    <property type="project" value="InterPro"/>
</dbReference>
<dbReference type="InterPro" id="IPR048502">
    <property type="entry name" value="NamZ_N"/>
</dbReference>
<dbReference type="InterPro" id="IPR048503">
    <property type="entry name" value="NamZ_C"/>
</dbReference>
<dbReference type="InterPro" id="IPR008302">
    <property type="entry name" value="NamZ"/>
</dbReference>
<dbReference type="Gene3D" id="3.90.1150.140">
    <property type="match status" value="1"/>
</dbReference>
<reference evidence="3 4" key="1">
    <citation type="journal article" date="2019" name="Int. J. Syst. Evol. Microbiol.">
        <title>The Global Catalogue of Microorganisms (GCM) 10K type strain sequencing project: providing services to taxonomists for standard genome sequencing and annotation.</title>
        <authorList>
            <consortium name="The Broad Institute Genomics Platform"/>
            <consortium name="The Broad Institute Genome Sequencing Center for Infectious Disease"/>
            <person name="Wu L."/>
            <person name="Ma J."/>
        </authorList>
    </citation>
    <scope>NUCLEOTIDE SEQUENCE [LARGE SCALE GENOMIC DNA]</scope>
    <source>
        <strain evidence="3 4">JCM 17504</strain>
    </source>
</reference>
<dbReference type="GeneID" id="68616890"/>
<dbReference type="PIRSF" id="PIRSF016719">
    <property type="entry name" value="UCP016719"/>
    <property type="match status" value="1"/>
</dbReference>
<dbReference type="RefSeq" id="WP_227778153.1">
    <property type="nucleotide sequence ID" value="NZ_BAABKX010000013.1"/>
</dbReference>
<name>A0AAV3UJE2_9EURY</name>
<proteinExistence type="predicted"/>
<organism evidence="3 4">
    <name type="scientific">Haladaptatus pallidirubidus</name>
    <dbReference type="NCBI Taxonomy" id="1008152"/>
    <lineage>
        <taxon>Archaea</taxon>
        <taxon>Methanobacteriati</taxon>
        <taxon>Methanobacteriota</taxon>
        <taxon>Stenosarchaea group</taxon>
        <taxon>Halobacteria</taxon>
        <taxon>Halobacteriales</taxon>
        <taxon>Haladaptataceae</taxon>
        <taxon>Haladaptatus</taxon>
    </lineage>
</organism>
<keyword evidence="4" id="KW-1185">Reference proteome</keyword>
<evidence type="ECO:0000313" key="3">
    <source>
        <dbReference type="EMBL" id="GAA5053381.1"/>
    </source>
</evidence>
<protein>
    <submittedName>
        <fullName evidence="3">DUF1343 domain-containing protein</fullName>
    </submittedName>
</protein>
<dbReference type="PANTHER" id="PTHR42915">
    <property type="entry name" value="HYPOTHETICAL 460 KDA PROTEIN IN FEUA-SIGW INTERGENIC REGION [PRECURSOR]"/>
    <property type="match status" value="1"/>
</dbReference>
<gene>
    <name evidence="3" type="ORF">GCM10025751_30570</name>
</gene>
<dbReference type="PANTHER" id="PTHR42915:SF1">
    <property type="entry name" value="PEPTIDOGLYCAN BETA-N-ACETYLMURAMIDASE NAMZ"/>
    <property type="match status" value="1"/>
</dbReference>
<dbReference type="Pfam" id="PF07075">
    <property type="entry name" value="NamZ_N"/>
    <property type="match status" value="1"/>
</dbReference>
<evidence type="ECO:0000313" key="4">
    <source>
        <dbReference type="Proteomes" id="UP001501729"/>
    </source>
</evidence>
<feature type="domain" description="Peptidoglycan beta-N-acetylmuramidase NamZ C-terminal" evidence="2">
    <location>
        <begin position="229"/>
        <end position="389"/>
    </location>
</feature>